<dbReference type="GO" id="GO:0032543">
    <property type="term" value="P:mitochondrial translation"/>
    <property type="evidence" value="ECO:0007669"/>
    <property type="project" value="TreeGrafter"/>
</dbReference>
<dbReference type="InterPro" id="IPR000120">
    <property type="entry name" value="Amidase"/>
</dbReference>
<dbReference type="Pfam" id="PF01425">
    <property type="entry name" value="Amidase"/>
    <property type="match status" value="1"/>
</dbReference>
<dbReference type="InterPro" id="IPR036928">
    <property type="entry name" value="AS_sf"/>
</dbReference>
<evidence type="ECO:0000313" key="2">
    <source>
        <dbReference type="EMBL" id="CZR51825.1"/>
    </source>
</evidence>
<proteinExistence type="predicted"/>
<dbReference type="Gene3D" id="3.90.1300.10">
    <property type="entry name" value="Amidase signature (AS) domain"/>
    <property type="match status" value="1"/>
</dbReference>
<dbReference type="GO" id="GO:0050567">
    <property type="term" value="F:glutaminyl-tRNA synthase (glutamine-hydrolyzing) activity"/>
    <property type="evidence" value="ECO:0007669"/>
    <property type="project" value="TreeGrafter"/>
</dbReference>
<reference evidence="2 3" key="1">
    <citation type="submission" date="2016-03" db="EMBL/GenBank/DDBJ databases">
        <authorList>
            <person name="Ploux O."/>
        </authorList>
    </citation>
    <scope>NUCLEOTIDE SEQUENCE [LARGE SCALE GENOMIC DNA]</scope>
    <source>
        <strain evidence="2 3">UAMH 11012</strain>
    </source>
</reference>
<dbReference type="STRING" id="576137.A0A1L7WGD9"/>
<dbReference type="PANTHER" id="PTHR11895:SF152">
    <property type="entry name" value="GLUTAMYL-TRNA(GLN) AMIDOTRANSFERASE, SUBUNIT A (AFU_ORTHOLOGUE AFUA_7G06800)"/>
    <property type="match status" value="1"/>
</dbReference>
<dbReference type="SUPFAM" id="SSF75304">
    <property type="entry name" value="Amidase signature (AS) enzymes"/>
    <property type="match status" value="1"/>
</dbReference>
<dbReference type="EMBL" id="FJOG01000002">
    <property type="protein sequence ID" value="CZR51825.1"/>
    <property type="molecule type" value="Genomic_DNA"/>
</dbReference>
<name>A0A1L7WGD9_9HELO</name>
<accession>A0A1L7WGD9</accession>
<dbReference type="PANTHER" id="PTHR11895">
    <property type="entry name" value="TRANSAMIDASE"/>
    <property type="match status" value="1"/>
</dbReference>
<evidence type="ECO:0000259" key="1">
    <source>
        <dbReference type="Pfam" id="PF01425"/>
    </source>
</evidence>
<dbReference type="AlphaFoldDB" id="A0A1L7WGD9"/>
<dbReference type="GO" id="GO:0005739">
    <property type="term" value="C:mitochondrion"/>
    <property type="evidence" value="ECO:0007669"/>
    <property type="project" value="TreeGrafter"/>
</dbReference>
<keyword evidence="3" id="KW-1185">Reference proteome</keyword>
<dbReference type="OrthoDB" id="5423360at2759"/>
<gene>
    <name evidence="2" type="ORF">PAC_01702</name>
</gene>
<feature type="domain" description="Amidase" evidence="1">
    <location>
        <begin position="178"/>
        <end position="584"/>
    </location>
</feature>
<dbReference type="InterPro" id="IPR023631">
    <property type="entry name" value="Amidase_dom"/>
</dbReference>
<sequence>MGSDIINIDGIRYISGTTIVGSTTQSPCFELSSAARVPVIVLNAVGQSPTEHLWLERRIMELESKDDVINTIFTKRVIVMVSGIEDEDIKQQFTPSEVYIEYPDITQDFYNASLRDGPYFLDGCNLYKAYRLYNDPYNAFVSGVQQPDGEPFIYKEMPQIKSKIVIPVPSRHYFPPPYEQKPLSGKRIAVKDIYDLWGLPTAAGCTQYAVHKGFAFDNAECIKTLLSLGAVIVAKAKTVQFASGMASADWSADTCPTNPRGDGQLDTDCSSSGSAAAIAGYEWLDFTVGSDSLGSMTGPAAACGVFGLRPSFGMLSNVGAVPVSPVLDTPGHFSRSISELSSMAKAWLKPIDKASRIPAALRERWTVVRILTPTDWEPFHIPSKVSAMKEFVQDLEAYWKVAHTPFSIDKCWNNDPGCPSRDSSLSKYLYRTVADIQLHDCWQNASRFLGEYSEEQQGKLEVDKLIQYKWDIGQSVTDDDYKTALERKEIFQKFLERRVFTEGTIMVLPGGSLDIRFRDEKTPEDQYDKWQGFGFQNTTYSVLGGLPAINVPVGHRQYRSKLTGETTMVNQPVSVMVLGPRGSDIWLVHHLEKALRKDRRSVLVGSDAFEVSDYGEQAPKFKESFADLKLRAGAWSSGGCSGVIDS</sequence>
<organism evidence="2 3">
    <name type="scientific">Phialocephala subalpina</name>
    <dbReference type="NCBI Taxonomy" id="576137"/>
    <lineage>
        <taxon>Eukaryota</taxon>
        <taxon>Fungi</taxon>
        <taxon>Dikarya</taxon>
        <taxon>Ascomycota</taxon>
        <taxon>Pezizomycotina</taxon>
        <taxon>Leotiomycetes</taxon>
        <taxon>Helotiales</taxon>
        <taxon>Mollisiaceae</taxon>
        <taxon>Phialocephala</taxon>
        <taxon>Phialocephala fortinii species complex</taxon>
    </lineage>
</organism>
<protein>
    <submittedName>
        <fullName evidence="2">Related to D-mandelate dehydrogenase</fullName>
    </submittedName>
</protein>
<dbReference type="Proteomes" id="UP000184330">
    <property type="component" value="Unassembled WGS sequence"/>
</dbReference>
<dbReference type="GO" id="GO:0070681">
    <property type="term" value="P:glutaminyl-tRNAGln biosynthesis via transamidation"/>
    <property type="evidence" value="ECO:0007669"/>
    <property type="project" value="TreeGrafter"/>
</dbReference>
<evidence type="ECO:0000313" key="3">
    <source>
        <dbReference type="Proteomes" id="UP000184330"/>
    </source>
</evidence>
<dbReference type="GO" id="GO:0030956">
    <property type="term" value="C:glutamyl-tRNA(Gln) amidotransferase complex"/>
    <property type="evidence" value="ECO:0007669"/>
    <property type="project" value="TreeGrafter"/>
</dbReference>